<sequence length="160" mass="17427">MKKILAVIILSLLLTAAAGAEESHFDSISGLSTVKAVIDLNQGKANLLDLRLVSIKKTIEHLKSAGVKPVFIVVVRGDASAFMAESDKYISTMDSGLKKIMHRRISELKDMGIRFQQCGLSLSLMKIEPSEIMDGVEIVKNGYISLAGYQNKGYALLPMD</sequence>
<reference evidence="2 3" key="1">
    <citation type="submission" date="2019-01" db="EMBL/GenBank/DDBJ databases">
        <title>Geovibrio thiophilus DSM 11263, complete genome.</title>
        <authorList>
            <person name="Spring S."/>
            <person name="Bunk B."/>
            <person name="Sproer C."/>
        </authorList>
    </citation>
    <scope>NUCLEOTIDE SEQUENCE [LARGE SCALE GENOMIC DNA]</scope>
    <source>
        <strain evidence="2 3">DSM 11263</strain>
    </source>
</reference>
<dbReference type="Pfam" id="PF02635">
    <property type="entry name" value="DsrE"/>
    <property type="match status" value="1"/>
</dbReference>
<organism evidence="2 3">
    <name type="scientific">Geovibrio thiophilus</name>
    <dbReference type="NCBI Taxonomy" id="139438"/>
    <lineage>
        <taxon>Bacteria</taxon>
        <taxon>Pseudomonadati</taxon>
        <taxon>Deferribacterota</taxon>
        <taxon>Deferribacteres</taxon>
        <taxon>Deferribacterales</taxon>
        <taxon>Geovibrionaceae</taxon>
        <taxon>Geovibrio</taxon>
    </lineage>
</organism>
<dbReference type="RefSeq" id="WP_128467672.1">
    <property type="nucleotide sequence ID" value="NZ_CP035108.1"/>
</dbReference>
<dbReference type="KEGG" id="gtl:EP073_13430"/>
<name>A0A410K1Q6_9BACT</name>
<dbReference type="Proteomes" id="UP000287502">
    <property type="component" value="Chromosome"/>
</dbReference>
<accession>A0A410K1Q6</accession>
<dbReference type="SUPFAM" id="SSF75169">
    <property type="entry name" value="DsrEFH-like"/>
    <property type="match status" value="1"/>
</dbReference>
<protein>
    <submittedName>
        <fullName evidence="2">Uncharacterized protein</fullName>
    </submittedName>
</protein>
<evidence type="ECO:0000313" key="3">
    <source>
        <dbReference type="Proteomes" id="UP000287502"/>
    </source>
</evidence>
<keyword evidence="1" id="KW-0732">Signal</keyword>
<evidence type="ECO:0000256" key="1">
    <source>
        <dbReference type="SAM" id="SignalP"/>
    </source>
</evidence>
<dbReference type="InterPro" id="IPR003787">
    <property type="entry name" value="Sulphur_relay_DsrE/F-like"/>
</dbReference>
<dbReference type="Gene3D" id="3.40.1260.10">
    <property type="entry name" value="DsrEFH-like"/>
    <property type="match status" value="1"/>
</dbReference>
<dbReference type="OrthoDB" id="9799127at2"/>
<dbReference type="InterPro" id="IPR027396">
    <property type="entry name" value="DsrEFH-like"/>
</dbReference>
<proteinExistence type="predicted"/>
<gene>
    <name evidence="2" type="ORF">EP073_13430</name>
</gene>
<dbReference type="PANTHER" id="PTHR37691:SF1">
    <property type="entry name" value="BLR3518 PROTEIN"/>
    <property type="match status" value="1"/>
</dbReference>
<dbReference type="PANTHER" id="PTHR37691">
    <property type="entry name" value="BLR3518 PROTEIN"/>
    <property type="match status" value="1"/>
</dbReference>
<evidence type="ECO:0000313" key="2">
    <source>
        <dbReference type="EMBL" id="QAR34367.1"/>
    </source>
</evidence>
<feature type="chain" id="PRO_5019342724" evidence="1">
    <location>
        <begin position="21"/>
        <end position="160"/>
    </location>
</feature>
<keyword evidence="3" id="KW-1185">Reference proteome</keyword>
<dbReference type="AlphaFoldDB" id="A0A410K1Q6"/>
<dbReference type="EMBL" id="CP035108">
    <property type="protein sequence ID" value="QAR34367.1"/>
    <property type="molecule type" value="Genomic_DNA"/>
</dbReference>
<feature type="signal peptide" evidence="1">
    <location>
        <begin position="1"/>
        <end position="20"/>
    </location>
</feature>